<reference evidence="4 5" key="2">
    <citation type="submission" date="2021-10" db="EMBL/GenBank/DDBJ databases">
        <authorList>
            <person name="Piombo E."/>
        </authorList>
    </citation>
    <scope>NUCLEOTIDE SEQUENCE [LARGE SCALE GENOMIC DNA]</scope>
</reference>
<feature type="compositionally biased region" description="Polar residues" evidence="3">
    <location>
        <begin position="1"/>
        <end position="16"/>
    </location>
</feature>
<evidence type="ECO:0000313" key="5">
    <source>
        <dbReference type="Proteomes" id="UP000775872"/>
    </source>
</evidence>
<name>A0A9N9Z9R9_9HYPO</name>
<evidence type="ECO:0000313" key="4">
    <source>
        <dbReference type="EMBL" id="CAH0051581.1"/>
    </source>
</evidence>
<dbReference type="GO" id="GO:0005634">
    <property type="term" value="C:nucleus"/>
    <property type="evidence" value="ECO:0007669"/>
    <property type="project" value="UniProtKB-SubCell"/>
</dbReference>
<protein>
    <recommendedName>
        <fullName evidence="6">Transcription factor domain-containing protein</fullName>
    </recommendedName>
</protein>
<evidence type="ECO:0000256" key="1">
    <source>
        <dbReference type="ARBA" id="ARBA00004123"/>
    </source>
</evidence>
<dbReference type="PANTHER" id="PTHR37534">
    <property type="entry name" value="TRANSCRIPTIONAL ACTIVATOR PROTEIN UGA3"/>
    <property type="match status" value="1"/>
</dbReference>
<dbReference type="GO" id="GO:0045944">
    <property type="term" value="P:positive regulation of transcription by RNA polymerase II"/>
    <property type="evidence" value="ECO:0007669"/>
    <property type="project" value="TreeGrafter"/>
</dbReference>
<dbReference type="OrthoDB" id="1919336at2759"/>
<dbReference type="GO" id="GO:0003700">
    <property type="term" value="F:DNA-binding transcription factor activity"/>
    <property type="evidence" value="ECO:0007669"/>
    <property type="project" value="TreeGrafter"/>
</dbReference>
<gene>
    <name evidence="4" type="ORF">CSOL1703_00017923</name>
</gene>
<accession>A0A9N9Z9R9</accession>
<evidence type="ECO:0000256" key="3">
    <source>
        <dbReference type="SAM" id="MobiDB-lite"/>
    </source>
</evidence>
<evidence type="ECO:0000256" key="2">
    <source>
        <dbReference type="ARBA" id="ARBA00023242"/>
    </source>
</evidence>
<dbReference type="PANTHER" id="PTHR37534:SF15">
    <property type="entry name" value="ZN(II)2CYS6 TRANSCRIPTION FACTOR (EUROFUNG)"/>
    <property type="match status" value="1"/>
</dbReference>
<keyword evidence="5" id="KW-1185">Reference proteome</keyword>
<dbReference type="EMBL" id="CABFOC020000041">
    <property type="protein sequence ID" value="CAH0051581.1"/>
    <property type="molecule type" value="Genomic_DNA"/>
</dbReference>
<organism evidence="4 5">
    <name type="scientific">Clonostachys solani</name>
    <dbReference type="NCBI Taxonomy" id="160281"/>
    <lineage>
        <taxon>Eukaryota</taxon>
        <taxon>Fungi</taxon>
        <taxon>Dikarya</taxon>
        <taxon>Ascomycota</taxon>
        <taxon>Pezizomycotina</taxon>
        <taxon>Sordariomycetes</taxon>
        <taxon>Hypocreomycetidae</taxon>
        <taxon>Hypocreales</taxon>
        <taxon>Bionectriaceae</taxon>
        <taxon>Clonostachys</taxon>
    </lineage>
</organism>
<dbReference type="Pfam" id="PF11951">
    <property type="entry name" value="Fungal_trans_2"/>
    <property type="match status" value="1"/>
</dbReference>
<dbReference type="InterPro" id="IPR021858">
    <property type="entry name" value="Fun_TF"/>
</dbReference>
<reference evidence="5" key="1">
    <citation type="submission" date="2019-06" db="EMBL/GenBank/DDBJ databases">
        <authorList>
            <person name="Broberg M."/>
        </authorList>
    </citation>
    <scope>NUCLEOTIDE SEQUENCE [LARGE SCALE GENOMIC DNA]</scope>
</reference>
<comment type="subcellular location">
    <subcellularLocation>
        <location evidence="1">Nucleus</location>
    </subcellularLocation>
</comment>
<evidence type="ECO:0008006" key="6">
    <source>
        <dbReference type="Google" id="ProtNLM"/>
    </source>
</evidence>
<dbReference type="AlphaFoldDB" id="A0A9N9Z9R9"/>
<feature type="compositionally biased region" description="Polar residues" evidence="3">
    <location>
        <begin position="29"/>
        <end position="40"/>
    </location>
</feature>
<dbReference type="GO" id="GO:0000976">
    <property type="term" value="F:transcription cis-regulatory region binding"/>
    <property type="evidence" value="ECO:0007669"/>
    <property type="project" value="TreeGrafter"/>
</dbReference>
<comment type="caution">
    <text evidence="4">The sequence shown here is derived from an EMBL/GenBank/DDBJ whole genome shotgun (WGS) entry which is preliminary data.</text>
</comment>
<dbReference type="Proteomes" id="UP000775872">
    <property type="component" value="Unassembled WGS sequence"/>
</dbReference>
<feature type="region of interest" description="Disordered" evidence="3">
    <location>
        <begin position="1"/>
        <end position="40"/>
    </location>
</feature>
<sequence>MHGLLQTQKAGRSSRANKSRQGEGLAEAQDTSSNADIPTNESGLQRLSAWSFPIFEFHAACTESNGDSELLFRYYVAHTCQHDVSSQAGHANPFLTMIGPLVVSHNVVKQSMYALSSCELRQREPIKLQDEAAFGTRYVQAIQALQNEIATNALAKEADILPVLIASLMMCLFAALRGDTSGAFFHRFRAAQHLLERRQVSWPS</sequence>
<proteinExistence type="predicted"/>
<keyword evidence="2" id="KW-0539">Nucleus</keyword>